<dbReference type="InterPro" id="IPR016169">
    <property type="entry name" value="FAD-bd_PCMH_sub2"/>
</dbReference>
<dbReference type="InterPro" id="IPR016166">
    <property type="entry name" value="FAD-bd_PCMH"/>
</dbReference>
<dbReference type="GO" id="GO:0071949">
    <property type="term" value="F:FAD binding"/>
    <property type="evidence" value="ECO:0007669"/>
    <property type="project" value="InterPro"/>
</dbReference>
<evidence type="ECO:0000313" key="3">
    <source>
        <dbReference type="Proteomes" id="UP000053923"/>
    </source>
</evidence>
<dbReference type="InterPro" id="IPR036318">
    <property type="entry name" value="FAD-bd_PCMH-like_sf"/>
</dbReference>
<protein>
    <recommendedName>
        <fullName evidence="1">FAD-binding PCMH-type domain-containing protein</fullName>
    </recommendedName>
</protein>
<evidence type="ECO:0000313" key="2">
    <source>
        <dbReference type="EMBL" id="KUL32215.1"/>
    </source>
</evidence>
<gene>
    <name evidence="2" type="ORF">ADL12_23825</name>
</gene>
<accession>A0A124GAH1</accession>
<dbReference type="InterPro" id="IPR006094">
    <property type="entry name" value="Oxid_FAD_bind_N"/>
</dbReference>
<dbReference type="Proteomes" id="UP000053923">
    <property type="component" value="Unassembled WGS sequence"/>
</dbReference>
<dbReference type="AlphaFoldDB" id="A0A124GAH1"/>
<evidence type="ECO:0000259" key="1">
    <source>
        <dbReference type="PROSITE" id="PS51387"/>
    </source>
</evidence>
<comment type="caution">
    <text evidence="2">The sequence shown here is derived from an EMBL/GenBank/DDBJ whole genome shotgun (WGS) entry which is preliminary data.</text>
</comment>
<reference evidence="3" key="1">
    <citation type="submission" date="2015-10" db="EMBL/GenBank/DDBJ databases">
        <authorList>
            <person name="Ju K.-S."/>
            <person name="Doroghazi J.R."/>
            <person name="Metcalf W.W."/>
        </authorList>
    </citation>
    <scope>NUCLEOTIDE SEQUENCE [LARGE SCALE GENOMIC DNA]</scope>
    <source>
        <strain evidence="3">NRRL 3151</strain>
    </source>
</reference>
<dbReference type="PANTHER" id="PTHR42934:SF1">
    <property type="entry name" value="GLYCOLATE OXIDASE SUBUNIT GLCD"/>
    <property type="match status" value="1"/>
</dbReference>
<dbReference type="InterPro" id="IPR051914">
    <property type="entry name" value="FAD-linked_OxidoTrans_Type4"/>
</dbReference>
<feature type="domain" description="FAD-binding PCMH-type" evidence="1">
    <location>
        <begin position="1"/>
        <end position="82"/>
    </location>
</feature>
<proteinExistence type="predicted"/>
<dbReference type="PANTHER" id="PTHR42934">
    <property type="entry name" value="GLYCOLATE OXIDASE SUBUNIT GLCD"/>
    <property type="match status" value="1"/>
</dbReference>
<name>A0A124GAH1_9ACTN</name>
<keyword evidence="3" id="KW-1185">Reference proteome</keyword>
<organism evidence="2 3">
    <name type="scientific">Streptomyces regalis</name>
    <dbReference type="NCBI Taxonomy" id="68262"/>
    <lineage>
        <taxon>Bacteria</taxon>
        <taxon>Bacillati</taxon>
        <taxon>Actinomycetota</taxon>
        <taxon>Actinomycetes</taxon>
        <taxon>Kitasatosporales</taxon>
        <taxon>Streptomycetaceae</taxon>
        <taxon>Streptomyces</taxon>
    </lineage>
</organism>
<dbReference type="PROSITE" id="PS51387">
    <property type="entry name" value="FAD_PCMH"/>
    <property type="match status" value="1"/>
</dbReference>
<dbReference type="SUPFAM" id="SSF56176">
    <property type="entry name" value="FAD-binding/transporter-associated domain-like"/>
    <property type="match status" value="1"/>
</dbReference>
<dbReference type="Pfam" id="PF01565">
    <property type="entry name" value="FAD_binding_4"/>
    <property type="match status" value="1"/>
</dbReference>
<sequence>MLRACREAHVPVTARGGGTSMAGNAVGPGVVLDLSRYMNRILDIDPVARTARVEAGVILDGLRSATALHGLTFGPDPSSHSR</sequence>
<dbReference type="Gene3D" id="3.30.465.10">
    <property type="match status" value="1"/>
</dbReference>
<dbReference type="EMBL" id="LLZG01000231">
    <property type="protein sequence ID" value="KUL32215.1"/>
    <property type="molecule type" value="Genomic_DNA"/>
</dbReference>